<accession>A0A128F4V2</accession>
<dbReference type="PANTHER" id="PTHR34309">
    <property type="entry name" value="SLR1406 PROTEIN"/>
    <property type="match status" value="1"/>
</dbReference>
<dbReference type="AlphaFoldDB" id="A0A128F4V2"/>
<name>A0A128F4V2_9GAMM</name>
<dbReference type="Gene3D" id="3.30.450.150">
    <property type="entry name" value="Haem-degrading domain"/>
    <property type="match status" value="1"/>
</dbReference>
<evidence type="ECO:0000313" key="3">
    <source>
        <dbReference type="Proteomes" id="UP000071641"/>
    </source>
</evidence>
<keyword evidence="1" id="KW-0732">Signal</keyword>
<dbReference type="InterPro" id="IPR052517">
    <property type="entry name" value="GlcG_carb_metab_protein"/>
</dbReference>
<dbReference type="RefSeq" id="WP_062663995.1">
    <property type="nucleotide sequence ID" value="NZ_FIZX01000002.1"/>
</dbReference>
<evidence type="ECO:0000313" key="2">
    <source>
        <dbReference type="EMBL" id="CZF81817.1"/>
    </source>
</evidence>
<sequence>MKKRYQTLSMLSLLTCMAFVSGNSFANVVNEPTISLDMALKAAKAANDSCLKDGFKPTTTVVDQRGQMKVQLNSDGAFPHAVETSYRKALTAASRREATSIIEAENEHEPQLGAVFNEIGLITLSGGIPIYYKGQVIGAIGVAGAPGENDEGIEYDDICAEHGIKSISKELKG</sequence>
<organism evidence="2 3">
    <name type="scientific">Grimontia celer</name>
    <dbReference type="NCBI Taxonomy" id="1796497"/>
    <lineage>
        <taxon>Bacteria</taxon>
        <taxon>Pseudomonadati</taxon>
        <taxon>Pseudomonadota</taxon>
        <taxon>Gammaproteobacteria</taxon>
        <taxon>Vibrionales</taxon>
        <taxon>Vibrionaceae</taxon>
        <taxon>Grimontia</taxon>
    </lineage>
</organism>
<evidence type="ECO:0008006" key="4">
    <source>
        <dbReference type="Google" id="ProtNLM"/>
    </source>
</evidence>
<dbReference type="Pfam" id="PF03928">
    <property type="entry name" value="HbpS-like"/>
    <property type="match status" value="1"/>
</dbReference>
<keyword evidence="3" id="KW-1185">Reference proteome</keyword>
<reference evidence="3" key="1">
    <citation type="submission" date="2016-02" db="EMBL/GenBank/DDBJ databases">
        <authorList>
            <person name="Rodrigo-Torres Lidia"/>
            <person name="Arahal R.David."/>
        </authorList>
    </citation>
    <scope>NUCLEOTIDE SEQUENCE [LARGE SCALE GENOMIC DNA]</scope>
    <source>
        <strain evidence="3">CECT 9029</strain>
    </source>
</reference>
<protein>
    <recommendedName>
        <fullName evidence="4">Heme-binding protein</fullName>
    </recommendedName>
</protein>
<dbReference type="PANTHER" id="PTHR34309:SF10">
    <property type="entry name" value="SLR1406 PROTEIN"/>
    <property type="match status" value="1"/>
</dbReference>
<dbReference type="EMBL" id="FIZX01000002">
    <property type="protein sequence ID" value="CZF81817.1"/>
    <property type="molecule type" value="Genomic_DNA"/>
</dbReference>
<evidence type="ECO:0000256" key="1">
    <source>
        <dbReference type="SAM" id="SignalP"/>
    </source>
</evidence>
<dbReference type="InterPro" id="IPR038084">
    <property type="entry name" value="PduO/GlcC-like_sf"/>
</dbReference>
<feature type="signal peptide" evidence="1">
    <location>
        <begin position="1"/>
        <end position="26"/>
    </location>
</feature>
<dbReference type="Proteomes" id="UP000071641">
    <property type="component" value="Unassembled WGS sequence"/>
</dbReference>
<dbReference type="STRING" id="1796497.GCE9029_02846"/>
<gene>
    <name evidence="2" type="ORF">GCE9029_02846</name>
</gene>
<proteinExistence type="predicted"/>
<feature type="chain" id="PRO_5007282009" description="Heme-binding protein" evidence="1">
    <location>
        <begin position="27"/>
        <end position="173"/>
    </location>
</feature>
<dbReference type="SUPFAM" id="SSF143744">
    <property type="entry name" value="GlcG-like"/>
    <property type="match status" value="1"/>
</dbReference>
<dbReference type="InterPro" id="IPR005624">
    <property type="entry name" value="PduO/GlcC-like"/>
</dbReference>